<gene>
    <name evidence="1" type="ORF">IQ782_02985</name>
</gene>
<dbReference type="EMBL" id="JADFFK010000001">
    <property type="protein sequence ID" value="MBE9635799.1"/>
    <property type="molecule type" value="Genomic_DNA"/>
</dbReference>
<keyword evidence="2" id="KW-1185">Reference proteome</keyword>
<accession>A0ABR9WWZ5</accession>
<evidence type="ECO:0008006" key="3">
    <source>
        <dbReference type="Google" id="ProtNLM"/>
    </source>
</evidence>
<organism evidence="1 2">
    <name type="scientific">Salipiger mangrovisoli</name>
    <dbReference type="NCBI Taxonomy" id="2865933"/>
    <lineage>
        <taxon>Bacteria</taxon>
        <taxon>Pseudomonadati</taxon>
        <taxon>Pseudomonadota</taxon>
        <taxon>Alphaproteobacteria</taxon>
        <taxon>Rhodobacterales</taxon>
        <taxon>Roseobacteraceae</taxon>
        <taxon>Salipiger</taxon>
    </lineage>
</organism>
<name>A0ABR9WWZ5_9RHOB</name>
<comment type="caution">
    <text evidence="1">The sequence shown here is derived from an EMBL/GenBank/DDBJ whole genome shotgun (WGS) entry which is preliminary data.</text>
</comment>
<protein>
    <recommendedName>
        <fullName evidence="3">Resolvase, N terminal domain</fullName>
    </recommendedName>
</protein>
<dbReference type="Proteomes" id="UP000607796">
    <property type="component" value="Unassembled WGS sequence"/>
</dbReference>
<dbReference type="RefSeq" id="WP_194133097.1">
    <property type="nucleotide sequence ID" value="NZ_JADFFK010000001.1"/>
</dbReference>
<reference evidence="1 2" key="1">
    <citation type="journal article" date="2021" name="Int. J. Syst. Evol. Microbiol.">
        <title>Salipiger mangrovisoli sp. nov., isolated from mangrove soil and the proposal for the reclassification of Paraphaeobacter pallidus as Salipiger pallidus comb. nov.</title>
        <authorList>
            <person name="Du J."/>
            <person name="Liu Y."/>
            <person name="Pei T."/>
            <person name="Deng M.R."/>
            <person name="Zhu H."/>
        </authorList>
    </citation>
    <scope>NUCLEOTIDE SEQUENCE [LARGE SCALE GENOMIC DNA]</scope>
    <source>
        <strain evidence="1 2">6D45A</strain>
    </source>
</reference>
<evidence type="ECO:0000313" key="1">
    <source>
        <dbReference type="EMBL" id="MBE9635799.1"/>
    </source>
</evidence>
<sequence length="118" mass="12809">MRALGVDMSEFGTCWQDKITKGSTRPRSQLEERNLLLKGARKGDTVVIAAPLCLGISEKDAAWFLAELAECGAVVTVNGDLDTLKPGDDHSDMLRRVASAHNVHHVRVAKAKARAKSK</sequence>
<evidence type="ECO:0000313" key="2">
    <source>
        <dbReference type="Proteomes" id="UP000607796"/>
    </source>
</evidence>
<proteinExistence type="predicted"/>